<sequence length="200" mass="23019">MKIGNQVQEDEVIAEFLFAECDSQRYKAGILHALGDHDITLLHKPNLNDQAENRKRRNLLGQTRGFGRNTDLFENFPAEVKWYKAVFEKQDLDEVMYIDYSYWNELSGGTRLPLAAAENIMNGMEVFGVSNQGFIDINFAHKNGKIFPRLILVSMNENSRVVVLEGHARLTAYYLDREYIPDELEVIIGFSEEFSGWGLY</sequence>
<reference evidence="1 2" key="1">
    <citation type="submission" date="2020-02" db="EMBL/GenBank/DDBJ databases">
        <title>Paenibacillus sp. nov., isolated from rhizosphere soil of tomato.</title>
        <authorList>
            <person name="Weon H.-Y."/>
            <person name="Lee S.A."/>
        </authorList>
    </citation>
    <scope>NUCLEOTIDE SEQUENCE [LARGE SCALE GENOMIC DNA]</scope>
    <source>
        <strain evidence="1 2">14171R-81</strain>
    </source>
</reference>
<gene>
    <name evidence="1" type="ORF">GZH47_26650</name>
</gene>
<dbReference type="RefSeq" id="WP_162644016.1">
    <property type="nucleotide sequence ID" value="NZ_CP048286.1"/>
</dbReference>
<keyword evidence="2" id="KW-1185">Reference proteome</keyword>
<proteinExistence type="predicted"/>
<accession>A0A6C0P676</accession>
<dbReference type="EMBL" id="CP048286">
    <property type="protein sequence ID" value="QHW34019.1"/>
    <property type="molecule type" value="Genomic_DNA"/>
</dbReference>
<dbReference type="Proteomes" id="UP000479114">
    <property type="component" value="Chromosome"/>
</dbReference>
<organism evidence="1 2">
    <name type="scientific">Paenibacillus rhizovicinus</name>
    <dbReference type="NCBI Taxonomy" id="2704463"/>
    <lineage>
        <taxon>Bacteria</taxon>
        <taxon>Bacillati</taxon>
        <taxon>Bacillota</taxon>
        <taxon>Bacilli</taxon>
        <taxon>Bacillales</taxon>
        <taxon>Paenibacillaceae</taxon>
        <taxon>Paenibacillus</taxon>
    </lineage>
</organism>
<evidence type="ECO:0000313" key="2">
    <source>
        <dbReference type="Proteomes" id="UP000479114"/>
    </source>
</evidence>
<protein>
    <submittedName>
        <fullName evidence="1">Uncharacterized protein</fullName>
    </submittedName>
</protein>
<dbReference type="KEGG" id="prz:GZH47_26650"/>
<dbReference type="AlphaFoldDB" id="A0A6C0P676"/>
<evidence type="ECO:0000313" key="1">
    <source>
        <dbReference type="EMBL" id="QHW34019.1"/>
    </source>
</evidence>
<name>A0A6C0P676_9BACL</name>